<evidence type="ECO:0000259" key="2">
    <source>
        <dbReference type="Pfam" id="PF21039"/>
    </source>
</evidence>
<reference evidence="3 4" key="1">
    <citation type="journal article" date="2019" name="PLoS ONE">
        <title>Genomic analyses reveal an absence of contemporary introgressive admixture between fin whales and blue whales, despite known hybrids.</title>
        <authorList>
            <person name="Westbury M.V."/>
            <person name="Petersen B."/>
            <person name="Lorenzen E.D."/>
        </authorList>
    </citation>
    <scope>NUCLEOTIDE SEQUENCE [LARGE SCALE GENOMIC DNA]</scope>
    <source>
        <strain evidence="3">FinWhale-01</strain>
    </source>
</reference>
<dbReference type="EMBL" id="SGJD01003278">
    <property type="protein sequence ID" value="KAB0393262.1"/>
    <property type="molecule type" value="Genomic_DNA"/>
</dbReference>
<sequence>EMALFKEVKSLQLIPSYLVQPLKANSSAHLAMSQMALLARLLQDLGTEGMGFTVDSVMRFAVRALEHREQKVREAAVGLVLGLYAQHRARVLERLPPEECTARRSVLYRTLFEGFATIDGRPTDAEVRAQKRAATEEAEKQKKEEIKALQGQLAALKEVQADVQEKESEAAKAKNQDTQGRKAAPPNVPEIPDNHYLDNLCIFCGERSDSFTEEGLDLHYWKHCLMLTRCDYCKQVVEICSLTEHLLTECDKKDGFGECYRCSEAVLKEELPRHIKTRECNRKGPAATKSGTSGSKVGSKIPTPKGGLSKSSGRTYTKR</sequence>
<organism evidence="3 4">
    <name type="scientific">Balaenoptera physalus</name>
    <name type="common">Fin whale</name>
    <name type="synonym">Balaena physalus</name>
    <dbReference type="NCBI Taxonomy" id="9770"/>
    <lineage>
        <taxon>Eukaryota</taxon>
        <taxon>Metazoa</taxon>
        <taxon>Chordata</taxon>
        <taxon>Craniata</taxon>
        <taxon>Vertebrata</taxon>
        <taxon>Euteleostomi</taxon>
        <taxon>Mammalia</taxon>
        <taxon>Eutheria</taxon>
        <taxon>Laurasiatheria</taxon>
        <taxon>Artiodactyla</taxon>
        <taxon>Whippomorpha</taxon>
        <taxon>Cetacea</taxon>
        <taxon>Mysticeti</taxon>
        <taxon>Balaenopteridae</taxon>
        <taxon>Balaenoptera</taxon>
    </lineage>
</organism>
<feature type="non-terminal residue" evidence="3">
    <location>
        <position position="1"/>
    </location>
</feature>
<evidence type="ECO:0000256" key="1">
    <source>
        <dbReference type="SAM" id="MobiDB-lite"/>
    </source>
</evidence>
<accession>A0A643BZS9</accession>
<name>A0A643BZS9_BALPH</name>
<gene>
    <name evidence="3" type="ORF">E2I00_016151</name>
</gene>
<comment type="caution">
    <text evidence="3">The sequence shown here is derived from an EMBL/GenBank/DDBJ whole genome shotgun (WGS) entry which is preliminary data.</text>
</comment>
<dbReference type="OrthoDB" id="66599at2759"/>
<keyword evidence="4" id="KW-1185">Reference proteome</keyword>
<dbReference type="InterPro" id="IPR011989">
    <property type="entry name" value="ARM-like"/>
</dbReference>
<dbReference type="Gene3D" id="1.25.10.10">
    <property type="entry name" value="Leucine-rich Repeat Variant"/>
    <property type="match status" value="1"/>
</dbReference>
<dbReference type="GO" id="GO:0005929">
    <property type="term" value="C:cilium"/>
    <property type="evidence" value="ECO:0007669"/>
    <property type="project" value="TreeGrafter"/>
</dbReference>
<dbReference type="AlphaFoldDB" id="A0A643BZS9"/>
<dbReference type="InterPro" id="IPR052607">
    <property type="entry name" value="CEP104-like"/>
</dbReference>
<dbReference type="Gene3D" id="3.30.40.10">
    <property type="entry name" value="Zinc/RING finger domain, C3HC4 (zinc finger)"/>
    <property type="match status" value="1"/>
</dbReference>
<feature type="domain" description="Centrosomal protein CEP104 Zn finger" evidence="2">
    <location>
        <begin position="201"/>
        <end position="285"/>
    </location>
</feature>
<feature type="region of interest" description="Disordered" evidence="1">
    <location>
        <begin position="164"/>
        <end position="189"/>
    </location>
</feature>
<dbReference type="InterPro" id="IPR048738">
    <property type="entry name" value="CEP104_Znf"/>
</dbReference>
<dbReference type="InterPro" id="IPR013083">
    <property type="entry name" value="Znf_RING/FYVE/PHD"/>
</dbReference>
<feature type="compositionally biased region" description="Basic and acidic residues" evidence="1">
    <location>
        <begin position="164"/>
        <end position="175"/>
    </location>
</feature>
<protein>
    <recommendedName>
        <fullName evidence="2">Centrosomal protein CEP104 Zn finger domain-containing protein</fullName>
    </recommendedName>
</protein>
<evidence type="ECO:0000313" key="4">
    <source>
        <dbReference type="Proteomes" id="UP000437017"/>
    </source>
</evidence>
<evidence type="ECO:0000313" key="3">
    <source>
        <dbReference type="EMBL" id="KAB0393262.1"/>
    </source>
</evidence>
<feature type="compositionally biased region" description="Low complexity" evidence="1">
    <location>
        <begin position="288"/>
        <end position="300"/>
    </location>
</feature>
<dbReference type="Pfam" id="PF21040">
    <property type="entry name" value="CEP104-like_TOG"/>
    <property type="match status" value="1"/>
</dbReference>
<proteinExistence type="predicted"/>
<dbReference type="PANTHER" id="PTHR13371:SF0">
    <property type="entry name" value="CENTROSOMAL PROTEIN OF 104 KDA"/>
    <property type="match status" value="1"/>
</dbReference>
<dbReference type="Pfam" id="PF21039">
    <property type="entry name" value="CEP104_ZnF"/>
    <property type="match status" value="1"/>
</dbReference>
<dbReference type="Proteomes" id="UP000437017">
    <property type="component" value="Unassembled WGS sequence"/>
</dbReference>
<feature type="compositionally biased region" description="Polar residues" evidence="1">
    <location>
        <begin position="309"/>
        <end position="319"/>
    </location>
</feature>
<dbReference type="PANTHER" id="PTHR13371">
    <property type="entry name" value="GLYCINE-, GLUTAMATE-, THIENYLCYCLOHEXYLPIPERIDINE-BINDING PROTEIN"/>
    <property type="match status" value="1"/>
</dbReference>
<feature type="region of interest" description="Disordered" evidence="1">
    <location>
        <begin position="278"/>
        <end position="319"/>
    </location>
</feature>